<protein>
    <submittedName>
        <fullName evidence="3">Capsular polysaccharide transport system permease protein</fullName>
    </submittedName>
</protein>
<dbReference type="GO" id="GO:0004713">
    <property type="term" value="F:protein tyrosine kinase activity"/>
    <property type="evidence" value="ECO:0007669"/>
    <property type="project" value="TreeGrafter"/>
</dbReference>
<gene>
    <name evidence="3" type="ORF">HNR00_001989</name>
</gene>
<accession>A0A840ZJH1</accession>
<dbReference type="InterPro" id="IPR050445">
    <property type="entry name" value="Bact_polysacc_biosynth/exp"/>
</dbReference>
<keyword evidence="4" id="KW-1185">Reference proteome</keyword>
<sequence>MSTEVSTPSGAPLTTGERSTAVAESLKRFARIARHTDRKKGIRAYRTHIKRDPVIPLLFVLVFVLPTLAVTGYLYFVASDRYVTEARFTLRPALGSVDKVDNEKTGTDSSLPKQMIAQDTMITSNYINSRQMVETLERQMPIREMFSRDSIDFLSRASQDAPIERFMRYWPKRVQTSTETHSGIITLTVSAFDPNESYRLTQAILAESERKVNELSEKARNAALVETTRELAHAEERLIKTRLAVRELRNRGGVLDAAATNTANLTMISELRKQRIDLAVQLTLGLRDLAPDTRPIRDIKTQIRDLDETIDKIERQTASTDPTQKKVLSDLLGQFEAFDNQRKDAESYYGRVLSANEAARIVAARQVEFFTPVVEPILPISSVEPKRALWASVATLVAMLMFGLSVVIRKYVFS</sequence>
<keyword evidence="2" id="KW-0472">Membrane</keyword>
<dbReference type="AlphaFoldDB" id="A0A840ZJH1"/>
<dbReference type="PANTHER" id="PTHR32309:SF13">
    <property type="entry name" value="FERRIC ENTEROBACTIN TRANSPORT PROTEIN FEPE"/>
    <property type="match status" value="1"/>
</dbReference>
<evidence type="ECO:0000256" key="1">
    <source>
        <dbReference type="SAM" id="Coils"/>
    </source>
</evidence>
<keyword evidence="2" id="KW-1133">Transmembrane helix</keyword>
<proteinExistence type="predicted"/>
<feature type="transmembrane region" description="Helical" evidence="2">
    <location>
        <begin position="54"/>
        <end position="76"/>
    </location>
</feature>
<evidence type="ECO:0000313" key="3">
    <source>
        <dbReference type="EMBL" id="MBB5757278.1"/>
    </source>
</evidence>
<feature type="transmembrane region" description="Helical" evidence="2">
    <location>
        <begin position="388"/>
        <end position="408"/>
    </location>
</feature>
<dbReference type="EMBL" id="JACHOP010000006">
    <property type="protein sequence ID" value="MBB5757278.1"/>
    <property type="molecule type" value="Genomic_DNA"/>
</dbReference>
<dbReference type="RefSeq" id="WP_183568622.1">
    <property type="nucleotide sequence ID" value="NZ_JACHOP010000006.1"/>
</dbReference>
<organism evidence="3 4">
    <name type="scientific">Methylorubrum rhodinum</name>
    <dbReference type="NCBI Taxonomy" id="29428"/>
    <lineage>
        <taxon>Bacteria</taxon>
        <taxon>Pseudomonadati</taxon>
        <taxon>Pseudomonadota</taxon>
        <taxon>Alphaproteobacteria</taxon>
        <taxon>Hyphomicrobiales</taxon>
        <taxon>Methylobacteriaceae</taxon>
        <taxon>Methylorubrum</taxon>
    </lineage>
</organism>
<keyword evidence="1" id="KW-0175">Coiled coil</keyword>
<dbReference type="GO" id="GO:0005886">
    <property type="term" value="C:plasma membrane"/>
    <property type="evidence" value="ECO:0007669"/>
    <property type="project" value="TreeGrafter"/>
</dbReference>
<feature type="coiled-coil region" evidence="1">
    <location>
        <begin position="198"/>
        <end position="251"/>
    </location>
</feature>
<dbReference type="Proteomes" id="UP000583454">
    <property type="component" value="Unassembled WGS sequence"/>
</dbReference>
<reference evidence="3 4" key="1">
    <citation type="submission" date="2020-08" db="EMBL/GenBank/DDBJ databases">
        <title>Genomic Encyclopedia of Type Strains, Phase IV (KMG-IV): sequencing the most valuable type-strain genomes for metagenomic binning, comparative biology and taxonomic classification.</title>
        <authorList>
            <person name="Goeker M."/>
        </authorList>
    </citation>
    <scope>NUCLEOTIDE SEQUENCE [LARGE SCALE GENOMIC DNA]</scope>
    <source>
        <strain evidence="3 4">DSM 2163</strain>
    </source>
</reference>
<comment type="caution">
    <text evidence="3">The sequence shown here is derived from an EMBL/GenBank/DDBJ whole genome shotgun (WGS) entry which is preliminary data.</text>
</comment>
<name>A0A840ZJH1_9HYPH</name>
<dbReference type="PANTHER" id="PTHR32309">
    <property type="entry name" value="TYROSINE-PROTEIN KINASE"/>
    <property type="match status" value="1"/>
</dbReference>
<evidence type="ECO:0000313" key="4">
    <source>
        <dbReference type="Proteomes" id="UP000583454"/>
    </source>
</evidence>
<evidence type="ECO:0000256" key="2">
    <source>
        <dbReference type="SAM" id="Phobius"/>
    </source>
</evidence>
<keyword evidence="2" id="KW-0812">Transmembrane</keyword>